<dbReference type="Proteomes" id="UP000006753">
    <property type="component" value="Unassembled WGS sequence"/>
</dbReference>
<keyword evidence="4" id="KW-1185">Reference proteome</keyword>
<dbReference type="EMBL" id="JH921440">
    <property type="protein sequence ID" value="EKD15861.1"/>
    <property type="molecule type" value="Genomic_DNA"/>
</dbReference>
<reference evidence="3 4" key="1">
    <citation type="journal article" date="2012" name="BMC Genomics">
        <title>Sequencing the genome of Marssonina brunnea reveals fungus-poplar co-evolution.</title>
        <authorList>
            <person name="Zhu S."/>
            <person name="Cao Y.-Z."/>
            <person name="Jiang C."/>
            <person name="Tan B.-Y."/>
            <person name="Wang Z."/>
            <person name="Feng S."/>
            <person name="Zhang L."/>
            <person name="Su X.-H."/>
            <person name="Brejova B."/>
            <person name="Vinar T."/>
            <person name="Xu M."/>
            <person name="Wang M.-X."/>
            <person name="Zhang S.-G."/>
            <person name="Huang M.-R."/>
            <person name="Wu R."/>
            <person name="Zhou Y."/>
        </authorList>
    </citation>
    <scope>NUCLEOTIDE SEQUENCE [LARGE SCALE GENOMIC DNA]</scope>
    <source>
        <strain evidence="3 4">MB_m1</strain>
    </source>
</reference>
<dbReference type="KEGG" id="mbe:MBM_05872"/>
<evidence type="ECO:0000256" key="2">
    <source>
        <dbReference type="SAM" id="SignalP"/>
    </source>
</evidence>
<evidence type="ECO:0000313" key="4">
    <source>
        <dbReference type="Proteomes" id="UP000006753"/>
    </source>
</evidence>
<dbReference type="OrthoDB" id="3449344at2759"/>
<protein>
    <submittedName>
        <fullName evidence="3">Uncharacterized protein</fullName>
    </submittedName>
</protein>
<feature type="region of interest" description="Disordered" evidence="1">
    <location>
        <begin position="265"/>
        <end position="297"/>
    </location>
</feature>
<evidence type="ECO:0000313" key="3">
    <source>
        <dbReference type="EMBL" id="EKD15861.1"/>
    </source>
</evidence>
<proteinExistence type="predicted"/>
<name>K1WS33_MARBU</name>
<dbReference type="HOGENOM" id="CLU_736000_0_0_1"/>
<dbReference type="GeneID" id="18761807"/>
<dbReference type="InParanoid" id="K1WS33"/>
<organism evidence="3 4">
    <name type="scientific">Marssonina brunnea f. sp. multigermtubi (strain MB_m1)</name>
    <name type="common">Marssonina leaf spot fungus</name>
    <dbReference type="NCBI Taxonomy" id="1072389"/>
    <lineage>
        <taxon>Eukaryota</taxon>
        <taxon>Fungi</taxon>
        <taxon>Dikarya</taxon>
        <taxon>Ascomycota</taxon>
        <taxon>Pezizomycotina</taxon>
        <taxon>Leotiomycetes</taxon>
        <taxon>Helotiales</taxon>
        <taxon>Drepanopezizaceae</taxon>
        <taxon>Drepanopeziza</taxon>
    </lineage>
</organism>
<dbReference type="RefSeq" id="XP_007293761.1">
    <property type="nucleotide sequence ID" value="XM_007293699.1"/>
</dbReference>
<feature type="chain" id="PRO_5003853104" evidence="2">
    <location>
        <begin position="21"/>
        <end position="336"/>
    </location>
</feature>
<gene>
    <name evidence="3" type="ORF">MBM_05872</name>
</gene>
<evidence type="ECO:0000256" key="1">
    <source>
        <dbReference type="SAM" id="MobiDB-lite"/>
    </source>
</evidence>
<sequence>MRLLPCLTILAVGLMAPVLAYPGPSPAAPSTGTSTLSNFPKPPVKTPIKPFQPDCAAILCIAEMQVVYDQTTGTCGCEWIPGFGPAAIDTRSADVVEVDPSTCPTIRCRAGYHALYLPSKKVCTCVPDAPDPSTCPTLECTSTTHPVYHPETKSCSCEPNALVCPNIIFCAAGSTKVQDPKTKVCACKITNPIPATCPLFKCVQGTHVVYHPETDKCSCDTDCPDLICIAEKQPVWDSATNSCSCQWIPGLEPSPDPMAVTARSATAMSTTPTLPPRPTARSPITSKPKPKPTIKPGPLPGCRDVFCISEQHPVFNATSGKCECEWIPGLEPSLIV</sequence>
<dbReference type="OMA" id="TNANCAC"/>
<keyword evidence="2" id="KW-0732">Signal</keyword>
<accession>K1WS33</accession>
<dbReference type="AlphaFoldDB" id="K1WS33"/>
<feature type="signal peptide" evidence="2">
    <location>
        <begin position="1"/>
        <end position="20"/>
    </location>
</feature>